<dbReference type="InterPro" id="IPR011129">
    <property type="entry name" value="CSD"/>
</dbReference>
<dbReference type="Proteomes" id="UP000658258">
    <property type="component" value="Unassembled WGS sequence"/>
</dbReference>
<feature type="domain" description="CSD" evidence="2">
    <location>
        <begin position="87"/>
        <end position="148"/>
    </location>
</feature>
<sequence length="150" mass="17042">MARSQTTFNKKEREKKKLQKKKEKQARREERKANSSDGSLDSMMAYLDENGNITDTPPDPNAKPNKVKASDIEIGIPKKEKEDLTAERRGRVAFFNHAKGYGFIDQDGTKTRYFVHINSTKETIQEGDKVSFEVEQGPKGLVAVQVKVLR</sequence>
<reference evidence="4" key="1">
    <citation type="journal article" date="2019" name="Int. J. Syst. Evol. Microbiol.">
        <title>The Global Catalogue of Microorganisms (GCM) 10K type strain sequencing project: providing services to taxonomists for standard genome sequencing and annotation.</title>
        <authorList>
            <consortium name="The Broad Institute Genomics Platform"/>
            <consortium name="The Broad Institute Genome Sequencing Center for Infectious Disease"/>
            <person name="Wu L."/>
            <person name="Ma J."/>
        </authorList>
    </citation>
    <scope>NUCLEOTIDE SEQUENCE [LARGE SCALE GENOMIC DNA]</scope>
    <source>
        <strain evidence="4">CGMCC 1.15111</strain>
    </source>
</reference>
<dbReference type="PRINTS" id="PR00050">
    <property type="entry name" value="COLDSHOCK"/>
</dbReference>
<dbReference type="PANTHER" id="PTHR11544">
    <property type="entry name" value="COLD SHOCK DOMAIN CONTAINING PROTEINS"/>
    <property type="match status" value="1"/>
</dbReference>
<dbReference type="InterPro" id="IPR002059">
    <property type="entry name" value="CSP_DNA-bd"/>
</dbReference>
<dbReference type="Gene3D" id="2.40.50.140">
    <property type="entry name" value="Nucleic acid-binding proteins"/>
    <property type="match status" value="1"/>
</dbReference>
<dbReference type="Pfam" id="PF00313">
    <property type="entry name" value="CSD"/>
    <property type="match status" value="1"/>
</dbReference>
<feature type="region of interest" description="Disordered" evidence="1">
    <location>
        <begin position="1"/>
        <end position="74"/>
    </location>
</feature>
<proteinExistence type="predicted"/>
<keyword evidence="4" id="KW-1185">Reference proteome</keyword>
<accession>A0ABQ3I8D3</accession>
<evidence type="ECO:0000313" key="3">
    <source>
        <dbReference type="EMBL" id="GHE73062.1"/>
    </source>
</evidence>
<dbReference type="InterPro" id="IPR012340">
    <property type="entry name" value="NA-bd_OB-fold"/>
</dbReference>
<dbReference type="SUPFAM" id="SSF50249">
    <property type="entry name" value="Nucleic acid-binding proteins"/>
    <property type="match status" value="1"/>
</dbReference>
<evidence type="ECO:0000256" key="1">
    <source>
        <dbReference type="SAM" id="MobiDB-lite"/>
    </source>
</evidence>
<dbReference type="InterPro" id="IPR050181">
    <property type="entry name" value="Cold_shock_domain"/>
</dbReference>
<gene>
    <name evidence="3" type="ORF">GCM10011340_31970</name>
</gene>
<dbReference type="PROSITE" id="PS51857">
    <property type="entry name" value="CSD_2"/>
    <property type="match status" value="1"/>
</dbReference>
<dbReference type="CDD" id="cd04458">
    <property type="entry name" value="CSP_CDS"/>
    <property type="match status" value="1"/>
</dbReference>
<dbReference type="RefSeq" id="WP_189631292.1">
    <property type="nucleotide sequence ID" value="NZ_BNAG01000004.1"/>
</dbReference>
<name>A0ABQ3I8D3_9BACT</name>
<evidence type="ECO:0000259" key="2">
    <source>
        <dbReference type="PROSITE" id="PS51857"/>
    </source>
</evidence>
<dbReference type="SMART" id="SM00357">
    <property type="entry name" value="CSP"/>
    <property type="match status" value="1"/>
</dbReference>
<evidence type="ECO:0000313" key="4">
    <source>
        <dbReference type="Proteomes" id="UP000658258"/>
    </source>
</evidence>
<protein>
    <submittedName>
        <fullName evidence="3">Cold-shock protein</fullName>
    </submittedName>
</protein>
<feature type="compositionally biased region" description="Basic residues" evidence="1">
    <location>
        <begin position="13"/>
        <end position="25"/>
    </location>
</feature>
<comment type="caution">
    <text evidence="3">The sequence shown here is derived from an EMBL/GenBank/DDBJ whole genome shotgun (WGS) entry which is preliminary data.</text>
</comment>
<organism evidence="3 4">
    <name type="scientific">Roseivirga thermotolerans</name>
    <dbReference type="NCBI Taxonomy" id="1758176"/>
    <lineage>
        <taxon>Bacteria</taxon>
        <taxon>Pseudomonadati</taxon>
        <taxon>Bacteroidota</taxon>
        <taxon>Cytophagia</taxon>
        <taxon>Cytophagales</taxon>
        <taxon>Roseivirgaceae</taxon>
        <taxon>Roseivirga</taxon>
    </lineage>
</organism>
<dbReference type="EMBL" id="BNAG01000004">
    <property type="protein sequence ID" value="GHE73062.1"/>
    <property type="molecule type" value="Genomic_DNA"/>
</dbReference>